<evidence type="ECO:0000313" key="1">
    <source>
        <dbReference type="EMBL" id="MDQ0164507.1"/>
    </source>
</evidence>
<evidence type="ECO:0000313" key="2">
    <source>
        <dbReference type="Proteomes" id="UP001235840"/>
    </source>
</evidence>
<keyword evidence="2" id="KW-1185">Reference proteome</keyword>
<dbReference type="RefSeq" id="WP_307390183.1">
    <property type="nucleotide sequence ID" value="NZ_BAAADK010000021.1"/>
</dbReference>
<dbReference type="Proteomes" id="UP001235840">
    <property type="component" value="Unassembled WGS sequence"/>
</dbReference>
<comment type="caution">
    <text evidence="1">The sequence shown here is derived from an EMBL/GenBank/DDBJ whole genome shotgun (WGS) entry which is preliminary data.</text>
</comment>
<organism evidence="1 2">
    <name type="scientific">Caldalkalibacillus horti</name>
    <dbReference type="NCBI Taxonomy" id="77523"/>
    <lineage>
        <taxon>Bacteria</taxon>
        <taxon>Bacillati</taxon>
        <taxon>Bacillota</taxon>
        <taxon>Bacilli</taxon>
        <taxon>Bacillales</taxon>
        <taxon>Bacillaceae</taxon>
        <taxon>Caldalkalibacillus</taxon>
    </lineage>
</organism>
<accession>A0ABT9VUJ4</accession>
<gene>
    <name evidence="1" type="ORF">J2S11_000406</name>
</gene>
<name>A0ABT9VUJ4_9BACI</name>
<protein>
    <submittedName>
        <fullName evidence="1">Uncharacterized protein</fullName>
    </submittedName>
</protein>
<reference evidence="1 2" key="1">
    <citation type="submission" date="2023-07" db="EMBL/GenBank/DDBJ databases">
        <title>Genomic Encyclopedia of Type Strains, Phase IV (KMG-IV): sequencing the most valuable type-strain genomes for metagenomic binning, comparative biology and taxonomic classification.</title>
        <authorList>
            <person name="Goeker M."/>
        </authorList>
    </citation>
    <scope>NUCLEOTIDE SEQUENCE [LARGE SCALE GENOMIC DNA]</scope>
    <source>
        <strain evidence="1 2">DSM 12751</strain>
    </source>
</reference>
<sequence>MQYNATTVGLASVLTPCQCVIQYPRNIQIEWFSQNYCVFMLESSKSGLTYLAATHPELEKVQFIHFSYNNGDIRNVYKALDWNETALFSAEDRDTFYYKTAPSLLDLNYFLERYKVS</sequence>
<proteinExistence type="predicted"/>
<dbReference type="EMBL" id="JAUSTY010000001">
    <property type="protein sequence ID" value="MDQ0164507.1"/>
    <property type="molecule type" value="Genomic_DNA"/>
</dbReference>